<gene>
    <name evidence="1" type="ORF">ACFSX9_07235</name>
</gene>
<protein>
    <submittedName>
        <fullName evidence="1">GLPGLI family protein</fullName>
    </submittedName>
</protein>
<comment type="caution">
    <text evidence="1">The sequence shown here is derived from an EMBL/GenBank/DDBJ whole genome shotgun (WGS) entry which is preliminary data.</text>
</comment>
<proteinExistence type="predicted"/>
<evidence type="ECO:0000313" key="1">
    <source>
        <dbReference type="EMBL" id="MFD2908527.1"/>
    </source>
</evidence>
<keyword evidence="2" id="KW-1185">Reference proteome</keyword>
<dbReference type="Proteomes" id="UP001597549">
    <property type="component" value="Unassembled WGS sequence"/>
</dbReference>
<name>A0ABW5Z731_9FLAO</name>
<organism evidence="1 2">
    <name type="scientific">Flavobacterium ardleyense</name>
    <dbReference type="NCBI Taxonomy" id="2038737"/>
    <lineage>
        <taxon>Bacteria</taxon>
        <taxon>Pseudomonadati</taxon>
        <taxon>Bacteroidota</taxon>
        <taxon>Flavobacteriia</taxon>
        <taxon>Flavobacteriales</taxon>
        <taxon>Flavobacteriaceae</taxon>
        <taxon>Flavobacterium</taxon>
    </lineage>
</organism>
<accession>A0ABW5Z731</accession>
<dbReference type="NCBIfam" id="TIGR01200">
    <property type="entry name" value="GLPGLI"/>
    <property type="match status" value="1"/>
</dbReference>
<dbReference type="EMBL" id="JBHUOL010000012">
    <property type="protein sequence ID" value="MFD2908527.1"/>
    <property type="molecule type" value="Genomic_DNA"/>
</dbReference>
<dbReference type="RefSeq" id="WP_379806135.1">
    <property type="nucleotide sequence ID" value="NZ_JBHUOL010000012.1"/>
</dbReference>
<evidence type="ECO:0000313" key="2">
    <source>
        <dbReference type="Proteomes" id="UP001597549"/>
    </source>
</evidence>
<sequence>MYKILIPFFLFSFYLSHGQTTKIEYSLEIIMDKEKTINPTKIDLYNQLNESLKLISFNLVFNDTISKFYIPETNAIRTEQIAQAISFSGLEKPMYYFAGNTYAFGEKSLLKELTYLVKNEINKNWIVHNDTIRVNGYKCYKATSSYTNSSEKIFTDIVWFAPSIPTNFGPNGTGSLPGAILIFQHASNVYKAKKIVLNSDEKIDFKLTNKVISEKEYLDLWRKWEEDEFGTN</sequence>
<dbReference type="InterPro" id="IPR005901">
    <property type="entry name" value="GLPGLI"/>
</dbReference>
<reference evidence="2" key="1">
    <citation type="journal article" date="2019" name="Int. J. Syst. Evol. Microbiol.">
        <title>The Global Catalogue of Microorganisms (GCM) 10K type strain sequencing project: providing services to taxonomists for standard genome sequencing and annotation.</title>
        <authorList>
            <consortium name="The Broad Institute Genomics Platform"/>
            <consortium name="The Broad Institute Genome Sequencing Center for Infectious Disease"/>
            <person name="Wu L."/>
            <person name="Ma J."/>
        </authorList>
    </citation>
    <scope>NUCLEOTIDE SEQUENCE [LARGE SCALE GENOMIC DNA]</scope>
    <source>
        <strain evidence="2">KCTC 52644</strain>
    </source>
</reference>